<evidence type="ECO:0000313" key="2">
    <source>
        <dbReference type="Proteomes" id="UP001165586"/>
    </source>
</evidence>
<dbReference type="PANTHER" id="PTHR30037:SF4">
    <property type="entry name" value="DNA-3-METHYLADENINE GLYCOSYLASE I"/>
    <property type="match status" value="1"/>
</dbReference>
<dbReference type="InterPro" id="IPR011257">
    <property type="entry name" value="DNA_glycosylase"/>
</dbReference>
<keyword evidence="2" id="KW-1185">Reference proteome</keyword>
<dbReference type="Gene3D" id="1.10.340.30">
    <property type="entry name" value="Hypothetical protein, domain 2"/>
    <property type="match status" value="1"/>
</dbReference>
<evidence type="ECO:0000313" key="1">
    <source>
        <dbReference type="EMBL" id="MCS5734730.1"/>
    </source>
</evidence>
<gene>
    <name evidence="1" type="ORF">N1032_13380</name>
</gene>
<dbReference type="Proteomes" id="UP001165586">
    <property type="component" value="Unassembled WGS sequence"/>
</dbReference>
<dbReference type="InterPro" id="IPR005019">
    <property type="entry name" value="Adenine_glyco"/>
</dbReference>
<dbReference type="Pfam" id="PF03352">
    <property type="entry name" value="Adenine_glyco"/>
    <property type="match status" value="1"/>
</dbReference>
<protein>
    <submittedName>
        <fullName evidence="1">DNA-3-methyladenine glycosylase I</fullName>
    </submittedName>
</protein>
<name>A0ABT2H469_9MICO</name>
<organism evidence="1 2">
    <name type="scientific">Herbiconiux daphne</name>
    <dbReference type="NCBI Taxonomy" id="2970914"/>
    <lineage>
        <taxon>Bacteria</taxon>
        <taxon>Bacillati</taxon>
        <taxon>Actinomycetota</taxon>
        <taxon>Actinomycetes</taxon>
        <taxon>Micrococcales</taxon>
        <taxon>Microbacteriaceae</taxon>
        <taxon>Herbiconiux</taxon>
    </lineage>
</organism>
<dbReference type="InterPro" id="IPR052891">
    <property type="entry name" value="DNA-3mA_glycosylase"/>
</dbReference>
<comment type="caution">
    <text evidence="1">The sequence shown here is derived from an EMBL/GenBank/DDBJ whole genome shotgun (WGS) entry which is preliminary data.</text>
</comment>
<sequence>MTETDAAAHPEPEFDPHGGTCAWANGSLAMRRYHDAEWGVPSHDDRHLFEMLVLEGAQAGLSWSTILGRRAGYERAFAGYDVVAVSQFDDEQLEALMSDGGIIRNRLKIFGTRKNALAFLRVQEEFGSFAAYLWGWVDDEQIVNHPRGLGDLQATTPLSDRLSKDLKKRGFTFVGSTIVYAYLEAVGVVDDHVDTCPRKGAGSQIK</sequence>
<proteinExistence type="predicted"/>
<dbReference type="PANTHER" id="PTHR30037">
    <property type="entry name" value="DNA-3-METHYLADENINE GLYCOSYLASE 1"/>
    <property type="match status" value="1"/>
</dbReference>
<reference evidence="1" key="1">
    <citation type="submission" date="2022-08" db="EMBL/GenBank/DDBJ databases">
        <authorList>
            <person name="Deng Y."/>
            <person name="Han X.-F."/>
            <person name="Zhang Y.-Q."/>
        </authorList>
    </citation>
    <scope>NUCLEOTIDE SEQUENCE</scope>
    <source>
        <strain evidence="1">CPCC 203386</strain>
    </source>
</reference>
<dbReference type="EMBL" id="JANLCJ010000004">
    <property type="protein sequence ID" value="MCS5734730.1"/>
    <property type="molecule type" value="Genomic_DNA"/>
</dbReference>
<dbReference type="RefSeq" id="WP_259539599.1">
    <property type="nucleotide sequence ID" value="NZ_JANLCJ010000004.1"/>
</dbReference>
<accession>A0ABT2H469</accession>
<dbReference type="SUPFAM" id="SSF48150">
    <property type="entry name" value="DNA-glycosylase"/>
    <property type="match status" value="1"/>
</dbReference>